<organism evidence="1 2">
    <name type="scientific">Sparassis crispa</name>
    <dbReference type="NCBI Taxonomy" id="139825"/>
    <lineage>
        <taxon>Eukaryota</taxon>
        <taxon>Fungi</taxon>
        <taxon>Dikarya</taxon>
        <taxon>Basidiomycota</taxon>
        <taxon>Agaricomycotina</taxon>
        <taxon>Agaricomycetes</taxon>
        <taxon>Polyporales</taxon>
        <taxon>Sparassidaceae</taxon>
        <taxon>Sparassis</taxon>
    </lineage>
</organism>
<sequence length="51" mass="5829">MRERCFGCRASAVKRGDNATPQSIEEGEDTMNNLAFEEDRLSEKELFAMML</sequence>
<dbReference type="RefSeq" id="XP_027613422.1">
    <property type="nucleotide sequence ID" value="XM_027757621.1"/>
</dbReference>
<evidence type="ECO:0000313" key="2">
    <source>
        <dbReference type="Proteomes" id="UP000287166"/>
    </source>
</evidence>
<keyword evidence="2" id="KW-1185">Reference proteome</keyword>
<dbReference type="AlphaFoldDB" id="A0A401GK36"/>
<protein>
    <submittedName>
        <fullName evidence="1">Uncharacterized protein</fullName>
    </submittedName>
</protein>
<comment type="caution">
    <text evidence="1">The sequence shown here is derived from an EMBL/GenBank/DDBJ whole genome shotgun (WGS) entry which is preliminary data.</text>
</comment>
<gene>
    <name evidence="1" type="ORF">SCP_0408930</name>
</gene>
<name>A0A401GK36_9APHY</name>
<dbReference type="EMBL" id="BFAD01000004">
    <property type="protein sequence ID" value="GBE82509.1"/>
    <property type="molecule type" value="Genomic_DNA"/>
</dbReference>
<dbReference type="Proteomes" id="UP000287166">
    <property type="component" value="Unassembled WGS sequence"/>
</dbReference>
<proteinExistence type="predicted"/>
<reference evidence="1 2" key="1">
    <citation type="journal article" date="2018" name="Sci. Rep.">
        <title>Genome sequence of the cauliflower mushroom Sparassis crispa (Hanabiratake) and its association with beneficial usage.</title>
        <authorList>
            <person name="Kiyama R."/>
            <person name="Furutani Y."/>
            <person name="Kawaguchi K."/>
            <person name="Nakanishi T."/>
        </authorList>
    </citation>
    <scope>NUCLEOTIDE SEQUENCE [LARGE SCALE GENOMIC DNA]</scope>
</reference>
<accession>A0A401GK36</accession>
<evidence type="ECO:0000313" key="1">
    <source>
        <dbReference type="EMBL" id="GBE82509.1"/>
    </source>
</evidence>
<dbReference type="GeneID" id="38779426"/>
<dbReference type="InParanoid" id="A0A401GK36"/>